<dbReference type="PANTHER" id="PTHR32234">
    <property type="entry name" value="THIOL:DISULFIDE INTERCHANGE PROTEIN DSBD"/>
    <property type="match status" value="1"/>
</dbReference>
<dbReference type="CDD" id="cd02953">
    <property type="entry name" value="DsbDgamma"/>
    <property type="match status" value="1"/>
</dbReference>
<proteinExistence type="predicted"/>
<feature type="transmembrane region" description="Helical" evidence="6">
    <location>
        <begin position="544"/>
        <end position="565"/>
    </location>
</feature>
<keyword evidence="7" id="KW-0732">Signal</keyword>
<feature type="transmembrane region" description="Helical" evidence="6">
    <location>
        <begin position="427"/>
        <end position="449"/>
    </location>
</feature>
<dbReference type="PANTHER" id="PTHR32234:SF3">
    <property type="entry name" value="SUPPRESSION OF COPPER SENSITIVITY PROTEIN"/>
    <property type="match status" value="1"/>
</dbReference>
<dbReference type="Gene3D" id="3.40.30.10">
    <property type="entry name" value="Glutaredoxin"/>
    <property type="match status" value="1"/>
</dbReference>
<dbReference type="Proteomes" id="UP000288395">
    <property type="component" value="Unassembled WGS sequence"/>
</dbReference>
<evidence type="ECO:0000256" key="4">
    <source>
        <dbReference type="ARBA" id="ARBA00022989"/>
    </source>
</evidence>
<evidence type="ECO:0000256" key="6">
    <source>
        <dbReference type="SAM" id="Phobius"/>
    </source>
</evidence>
<evidence type="ECO:0000313" key="11">
    <source>
        <dbReference type="Proteomes" id="UP000288395"/>
    </source>
</evidence>
<evidence type="ECO:0000256" key="3">
    <source>
        <dbReference type="ARBA" id="ARBA00022748"/>
    </source>
</evidence>
<dbReference type="InterPro" id="IPR035671">
    <property type="entry name" value="DsbD_gamma"/>
</dbReference>
<feature type="domain" description="Cytochrome C biogenesis protein transmembrane" evidence="8">
    <location>
        <begin position="295"/>
        <end position="510"/>
    </location>
</feature>
<dbReference type="InterPro" id="IPR028250">
    <property type="entry name" value="DsbDN"/>
</dbReference>
<dbReference type="Pfam" id="PF11412">
    <property type="entry name" value="DsbD_N"/>
    <property type="match status" value="1"/>
</dbReference>
<comment type="caution">
    <text evidence="10">The sequence shown here is derived from an EMBL/GenBank/DDBJ whole genome shotgun (WGS) entry which is preliminary data.</text>
</comment>
<evidence type="ECO:0000256" key="5">
    <source>
        <dbReference type="ARBA" id="ARBA00023136"/>
    </source>
</evidence>
<reference evidence="11" key="1">
    <citation type="journal article" date="2018" name="Front. Microbiol.">
        <title>Genome-Based Analysis Reveals the Taxonomy and Diversity of the Family Idiomarinaceae.</title>
        <authorList>
            <person name="Liu Y."/>
            <person name="Lai Q."/>
            <person name="Shao Z."/>
        </authorList>
    </citation>
    <scope>NUCLEOTIDE SEQUENCE [LARGE SCALE GENOMIC DNA]</scope>
    <source>
        <strain evidence="11">GBPy7</strain>
    </source>
</reference>
<gene>
    <name evidence="10" type="ORF">CWE08_05425</name>
</gene>
<comment type="subcellular location">
    <subcellularLocation>
        <location evidence="1">Membrane</location>
        <topology evidence="1">Multi-pass membrane protein</topology>
    </subcellularLocation>
</comment>
<evidence type="ECO:0000259" key="8">
    <source>
        <dbReference type="Pfam" id="PF02683"/>
    </source>
</evidence>
<keyword evidence="4 6" id="KW-1133">Transmembrane helix</keyword>
<dbReference type="RefSeq" id="WP_126766395.1">
    <property type="nucleotide sequence ID" value="NZ_PIPJ01000002.1"/>
</dbReference>
<dbReference type="InterPro" id="IPR003834">
    <property type="entry name" value="Cyt_c_assmbl_TM_dom"/>
</dbReference>
<dbReference type="GO" id="GO:0016020">
    <property type="term" value="C:membrane"/>
    <property type="evidence" value="ECO:0007669"/>
    <property type="project" value="UniProtKB-SubCell"/>
</dbReference>
<feature type="transmembrane region" description="Helical" evidence="6">
    <location>
        <begin position="378"/>
        <end position="398"/>
    </location>
</feature>
<dbReference type="GO" id="GO:0017004">
    <property type="term" value="P:cytochrome complex assembly"/>
    <property type="evidence" value="ECO:0007669"/>
    <property type="project" value="UniProtKB-KW"/>
</dbReference>
<evidence type="ECO:0000259" key="9">
    <source>
        <dbReference type="Pfam" id="PF11412"/>
    </source>
</evidence>
<keyword evidence="2 6" id="KW-0812">Transmembrane</keyword>
<dbReference type="AlphaFoldDB" id="A0A432W0R2"/>
<evidence type="ECO:0000256" key="1">
    <source>
        <dbReference type="ARBA" id="ARBA00004141"/>
    </source>
</evidence>
<dbReference type="SUPFAM" id="SSF52833">
    <property type="entry name" value="Thioredoxin-like"/>
    <property type="match status" value="1"/>
</dbReference>
<dbReference type="GO" id="GO:0015035">
    <property type="term" value="F:protein-disulfide reductase activity"/>
    <property type="evidence" value="ECO:0007669"/>
    <property type="project" value="TreeGrafter"/>
</dbReference>
<feature type="domain" description="Thiol:disulfide interchange protein DsbD N-terminal" evidence="9">
    <location>
        <begin position="45"/>
        <end position="149"/>
    </location>
</feature>
<keyword evidence="3" id="KW-0201">Cytochrome c-type biogenesis</keyword>
<feature type="transmembrane region" description="Helical" evidence="6">
    <location>
        <begin position="455"/>
        <end position="480"/>
    </location>
</feature>
<dbReference type="GO" id="GO:0045454">
    <property type="term" value="P:cell redox homeostasis"/>
    <property type="evidence" value="ECO:0007669"/>
    <property type="project" value="TreeGrafter"/>
</dbReference>
<feature type="transmembrane region" description="Helical" evidence="6">
    <location>
        <begin position="294"/>
        <end position="319"/>
    </location>
</feature>
<dbReference type="Pfam" id="PF13899">
    <property type="entry name" value="Thioredoxin_7"/>
    <property type="match status" value="1"/>
</dbReference>
<evidence type="ECO:0000313" key="10">
    <source>
        <dbReference type="EMBL" id="RUO22614.1"/>
    </source>
</evidence>
<feature type="transmembrane region" description="Helical" evidence="6">
    <location>
        <begin position="492"/>
        <end position="510"/>
    </location>
</feature>
<evidence type="ECO:0000256" key="2">
    <source>
        <dbReference type="ARBA" id="ARBA00022692"/>
    </source>
</evidence>
<organism evidence="10 11">
    <name type="scientific">Aliidiomarina iranensis</name>
    <dbReference type="NCBI Taxonomy" id="1434071"/>
    <lineage>
        <taxon>Bacteria</taxon>
        <taxon>Pseudomonadati</taxon>
        <taxon>Pseudomonadota</taxon>
        <taxon>Gammaproteobacteria</taxon>
        <taxon>Alteromonadales</taxon>
        <taxon>Idiomarinaceae</taxon>
        <taxon>Aliidiomarina</taxon>
    </lineage>
</organism>
<keyword evidence="11" id="KW-1185">Reference proteome</keyword>
<feature type="chain" id="PRO_5019130098" evidence="7">
    <location>
        <begin position="24"/>
        <end position="693"/>
    </location>
</feature>
<feature type="transmembrane region" description="Helical" evidence="6">
    <location>
        <begin position="340"/>
        <end position="372"/>
    </location>
</feature>
<feature type="transmembrane region" description="Helical" evidence="6">
    <location>
        <begin position="516"/>
        <end position="537"/>
    </location>
</feature>
<dbReference type="OrthoDB" id="9811036at2"/>
<keyword evidence="5 6" id="KW-0472">Membrane</keyword>
<name>A0A432W0R2_9GAMM</name>
<accession>A0A432W0R2</accession>
<dbReference type="EMBL" id="PIPJ01000002">
    <property type="protein sequence ID" value="RUO22614.1"/>
    <property type="molecule type" value="Genomic_DNA"/>
</dbReference>
<evidence type="ECO:0000256" key="7">
    <source>
        <dbReference type="SAM" id="SignalP"/>
    </source>
</evidence>
<sequence length="693" mass="75405">MNIKAFYGLLLLSISLFAPMAQAADTGWLNDAMHPELSIRLQAVSANEEAKTVNVLLQVELEGEWKTYWRSPGEGGIPPSWDWAPSTNVSSIDWQWPIPSRFVVAGIETLGYQGSTAFPLTVHVENWHEPVALAGVLTMSSCTNICVLTDFPIDLSLNPAEIMLDAETQHLWQRAVSTTPTLNHAHLVPPQARWDNEKQQLEVRLNRREGNWAEADVFIDSSEPNLSDIMVELISLEVEGETLIGRYAVTHWLDDLDLAEQSLQVTVTDNELAAEFTVIAAAGSLSDTAAVSSIWLFFGAALIGGLILNIMPCVLPVLGMKLQSVVAASGTSAKRVRRQFIMSALGIMSSFWLIAIGLIFLKASGAAIGWGIQFQNPYFIGFLALLTWLFALNLAGAFEVRLPSKLNTWAATKGDESYLGHYLQGMFATLLATPCSAPFLGTAIAFALAANTPELLFIFTGLGIGMSAPWLLIAAFPRMLKLLPKPGSWMNIARYIFALMLAVTAIWLVSLLSNHLAYNIIISALLVAFSVSGYFIWKRHGRAGVIASLAALIFAAAIALIIGALTASQWSQGVRPDHNWQRLQTADIPGLVADNKVVFVDVTASWCITCHANKIGVLLQQPVYDELQSDNVITVQGDWSTPSPSVTAYLRNHNQYGVPFNIVYGPGAPDGIQLPVILTSEAVLAALEEARGR</sequence>
<protein>
    <submittedName>
        <fullName evidence="10">Cytochrome C biogenesis protein</fullName>
    </submittedName>
</protein>
<dbReference type="Pfam" id="PF02683">
    <property type="entry name" value="DsbD_TM"/>
    <property type="match status" value="1"/>
</dbReference>
<dbReference type="InterPro" id="IPR036249">
    <property type="entry name" value="Thioredoxin-like_sf"/>
</dbReference>
<feature type="signal peptide" evidence="7">
    <location>
        <begin position="1"/>
        <end position="23"/>
    </location>
</feature>